<sequence>MDKNLISPEKVATLFRCRLFNGVASMGRQNFPEARRAMINALADAQRVWMETMAGEFFSDPSDPVNLEIFLQAQLEAASNFFRAYEARATVMRTFALTLLDEASDS</sequence>
<evidence type="ECO:0000313" key="1">
    <source>
        <dbReference type="EMBL" id="NEX60067.1"/>
    </source>
</evidence>
<evidence type="ECO:0000313" key="2">
    <source>
        <dbReference type="Proteomes" id="UP000482155"/>
    </source>
</evidence>
<protein>
    <submittedName>
        <fullName evidence="1">Uncharacterized protein</fullName>
    </submittedName>
</protein>
<reference evidence="1 2" key="1">
    <citation type="submission" date="2020-02" db="EMBL/GenBank/DDBJ databases">
        <authorList>
            <person name="Kim M.K."/>
        </authorList>
    </citation>
    <scope>NUCLEOTIDE SEQUENCE [LARGE SCALE GENOMIC DNA]</scope>
    <source>
        <strain evidence="1 2">17J57-3</strain>
    </source>
</reference>
<dbReference type="RefSeq" id="WP_163960570.1">
    <property type="nucleotide sequence ID" value="NZ_JAAIVB010000011.1"/>
</dbReference>
<organism evidence="1 2">
    <name type="scientific">Noviherbaspirillum galbum</name>
    <dbReference type="NCBI Taxonomy" id="2709383"/>
    <lineage>
        <taxon>Bacteria</taxon>
        <taxon>Pseudomonadati</taxon>
        <taxon>Pseudomonadota</taxon>
        <taxon>Betaproteobacteria</taxon>
        <taxon>Burkholderiales</taxon>
        <taxon>Oxalobacteraceae</taxon>
        <taxon>Noviherbaspirillum</taxon>
    </lineage>
</organism>
<dbReference type="Proteomes" id="UP000482155">
    <property type="component" value="Unassembled WGS sequence"/>
</dbReference>
<dbReference type="EMBL" id="JAAIVB010000011">
    <property type="protein sequence ID" value="NEX60067.1"/>
    <property type="molecule type" value="Genomic_DNA"/>
</dbReference>
<gene>
    <name evidence="1" type="ORF">G3574_03155</name>
</gene>
<comment type="caution">
    <text evidence="1">The sequence shown here is derived from an EMBL/GenBank/DDBJ whole genome shotgun (WGS) entry which is preliminary data.</text>
</comment>
<proteinExistence type="predicted"/>
<accession>A0A6B3SGR2</accession>
<keyword evidence="2" id="KW-1185">Reference proteome</keyword>
<name>A0A6B3SGR2_9BURK</name>
<dbReference type="AlphaFoldDB" id="A0A6B3SGR2"/>